<dbReference type="Pfam" id="PF07866">
    <property type="entry name" value="DUF1653"/>
    <property type="match status" value="1"/>
</dbReference>
<name>A0A449BDX4_HAPAX</name>
<keyword evidence="3" id="KW-1185">Reference proteome</keyword>
<protein>
    <submittedName>
        <fullName evidence="2">Uncharacterized protein conserved in bacteria</fullName>
    </submittedName>
</protein>
<reference evidence="2 3" key="1">
    <citation type="submission" date="2019-01" db="EMBL/GenBank/DDBJ databases">
        <authorList>
            <consortium name="Pathogen Informatics"/>
        </authorList>
    </citation>
    <scope>NUCLEOTIDE SEQUENCE [LARGE SCALE GENOMIC DNA]</scope>
    <source>
        <strain evidence="2 3">NCTC10138</strain>
    </source>
</reference>
<evidence type="ECO:0000313" key="2">
    <source>
        <dbReference type="EMBL" id="VEU80651.1"/>
    </source>
</evidence>
<sequence length="77" mass="9514">MNEVKINGIYRHFKGDYYLVLDIATHSETLEKYVVYRALYNDNSLWVRPYDLFVEEVNKKDQKYRFELQEIKSKKWM</sequence>
<dbReference type="InterPro" id="IPR037135">
    <property type="entry name" value="DUF1653-like_dom_sf"/>
</dbReference>
<proteinExistence type="predicted"/>
<dbReference type="Gene3D" id="2.30.30.320">
    <property type="entry name" value="DUF1653-like domain"/>
    <property type="match status" value="1"/>
</dbReference>
<dbReference type="OrthoDB" id="371169at2"/>
<dbReference type="InterPro" id="IPR023387">
    <property type="entry name" value="DUF1653-like_dom"/>
</dbReference>
<feature type="domain" description="DUF1653" evidence="1">
    <location>
        <begin position="8"/>
        <end position="67"/>
    </location>
</feature>
<accession>A0A449BDX4</accession>
<dbReference type="STRING" id="1278311.GCA_000428705_00361"/>
<evidence type="ECO:0000259" key="1">
    <source>
        <dbReference type="Pfam" id="PF07866"/>
    </source>
</evidence>
<organism evidence="2 3">
    <name type="scientific">Haploplasma axanthum</name>
    <name type="common">Acholeplasma axanthum</name>
    <dbReference type="NCBI Taxonomy" id="29552"/>
    <lineage>
        <taxon>Bacteria</taxon>
        <taxon>Bacillati</taxon>
        <taxon>Mycoplasmatota</taxon>
        <taxon>Mollicutes</taxon>
        <taxon>Acholeplasmatales</taxon>
        <taxon>Acholeplasmataceae</taxon>
        <taxon>Haploplasma</taxon>
    </lineage>
</organism>
<evidence type="ECO:0000313" key="3">
    <source>
        <dbReference type="Proteomes" id="UP000289841"/>
    </source>
</evidence>
<dbReference type="KEGG" id="aaxa:NCTC10138_01030"/>
<dbReference type="AlphaFoldDB" id="A0A449BDX4"/>
<gene>
    <name evidence="2" type="ORF">NCTC10138_01030</name>
</gene>
<dbReference type="EMBL" id="LR215048">
    <property type="protein sequence ID" value="VEU80651.1"/>
    <property type="molecule type" value="Genomic_DNA"/>
</dbReference>
<dbReference type="Proteomes" id="UP000289841">
    <property type="component" value="Chromosome"/>
</dbReference>